<evidence type="ECO:0000313" key="8">
    <source>
        <dbReference type="Proteomes" id="UP000235786"/>
    </source>
</evidence>
<keyword evidence="2" id="KW-0812">Transmembrane</keyword>
<dbReference type="STRING" id="1149755.A0A2J6S2W3"/>
<evidence type="ECO:0000256" key="3">
    <source>
        <dbReference type="ARBA" id="ARBA00022989"/>
    </source>
</evidence>
<evidence type="ECO:0000256" key="6">
    <source>
        <dbReference type="SAM" id="SignalP"/>
    </source>
</evidence>
<feature type="signal peptide" evidence="6">
    <location>
        <begin position="1"/>
        <end position="21"/>
    </location>
</feature>
<gene>
    <name evidence="7" type="ORF">L207DRAFT_578055</name>
</gene>
<evidence type="ECO:0008006" key="9">
    <source>
        <dbReference type="Google" id="ProtNLM"/>
    </source>
</evidence>
<feature type="region of interest" description="Disordered" evidence="5">
    <location>
        <begin position="851"/>
        <end position="877"/>
    </location>
</feature>
<sequence>MALCWPSLILLICAILTYTNASFTLTPEVTNFIPSCAQTCFISFLDSNFNTATCGTTPTLDCLCSHNTTTGYTVGEGAVQCIISEDNIGFCKGNDAQKSVVLSAFNMCVGQANALSNTHGTITATLIVESSMPSIVFVASAPTTTQTFSWSSTTSIKSTSNTAFPSSTRTPTQNTPASSTFSAIASSMSPTSSATVSLSRPQIIGITVASIGGGTVAVGCLIIFACWRRRQYRKARESNLLPFQMDPSTGSSEHKFVGFKGPTERGGPGKLNGLAGRTPPKVPPRLEISNPNMFSRRSVMHETIGLALSPETKINQQRQQRQSRLLPAKPNLTLQMPPSQAKREAGDLASSQPVTYPSAVSRQSTATQFEEDEESADTAVAPRDNVWRSNSGGQEQIWDYSTGRWISTRLTDLQPQIQLLSQNTSGEKDRLSPQGQVSNLAMSPNSYVKPLTLGSKVGSFSQPRRPDAYQKPQQQQYQQQYQQQPPQRSKSQSQRQEQQQQQQQLGLPTQDRRPITTASSIYSQRGSFPASDGARRSSNHARRSYKQAGPYDRVSAGSLTSFDTEESIVSPVDQEPKTAEALSPVLESPASGRSPVTYPKIPGRLSAATIRMVPPPPQPDFTKALNTQAGAGKPWRQAEIAAQRERERVQAQSQLQERQRVQPLGPAFGQPQEGYDDRTYDYPAPPPKAAARSQGRNPPEYQKEVPQSYYLPRLQTQLQNNIPPPPPKPPLTDATGGWGLNRSNSALTPRPLQVPPAITFTRSSSTMSQYSTASKISTSSSLLAKRRGEQKATALILKNEDEKKRNGKWRVLGKEDIEEAKKADWKPILGSGRGEEKGEYEARTGQQFERTELPNTPGWVPKLTPTRRGDELFLSVQ</sequence>
<dbReference type="EMBL" id="KZ613940">
    <property type="protein sequence ID" value="PMD45114.1"/>
    <property type="molecule type" value="Genomic_DNA"/>
</dbReference>
<name>A0A2J6S2W3_HYAVF</name>
<keyword evidence="6" id="KW-0732">Signal</keyword>
<dbReference type="Proteomes" id="UP000235786">
    <property type="component" value="Unassembled WGS sequence"/>
</dbReference>
<feature type="region of interest" description="Disordered" evidence="5">
    <location>
        <begin position="422"/>
        <end position="600"/>
    </location>
</feature>
<evidence type="ECO:0000256" key="4">
    <source>
        <dbReference type="ARBA" id="ARBA00023136"/>
    </source>
</evidence>
<dbReference type="PANTHER" id="PTHR15549:SF26">
    <property type="entry name" value="AXIAL BUDDING PATTERN PROTEIN 2-RELATED"/>
    <property type="match status" value="1"/>
</dbReference>
<feature type="compositionally biased region" description="Polar residues" evidence="5">
    <location>
        <begin position="163"/>
        <end position="176"/>
    </location>
</feature>
<evidence type="ECO:0000256" key="2">
    <source>
        <dbReference type="ARBA" id="ARBA00022692"/>
    </source>
</evidence>
<dbReference type="AlphaFoldDB" id="A0A2J6S2W3"/>
<keyword evidence="4" id="KW-0472">Membrane</keyword>
<dbReference type="GO" id="GO:0016020">
    <property type="term" value="C:membrane"/>
    <property type="evidence" value="ECO:0007669"/>
    <property type="project" value="UniProtKB-SubCell"/>
</dbReference>
<feature type="region of interest" description="Disordered" evidence="5">
    <location>
        <begin position="263"/>
        <end position="289"/>
    </location>
</feature>
<evidence type="ECO:0000313" key="7">
    <source>
        <dbReference type="EMBL" id="PMD45114.1"/>
    </source>
</evidence>
<reference evidence="7 8" key="1">
    <citation type="submission" date="2016-04" db="EMBL/GenBank/DDBJ databases">
        <title>A degradative enzymes factory behind the ericoid mycorrhizal symbiosis.</title>
        <authorList>
            <consortium name="DOE Joint Genome Institute"/>
            <person name="Martino E."/>
            <person name="Morin E."/>
            <person name="Grelet G."/>
            <person name="Kuo A."/>
            <person name="Kohler A."/>
            <person name="Daghino S."/>
            <person name="Barry K."/>
            <person name="Choi C."/>
            <person name="Cichocki N."/>
            <person name="Clum A."/>
            <person name="Copeland A."/>
            <person name="Hainaut M."/>
            <person name="Haridas S."/>
            <person name="Labutti K."/>
            <person name="Lindquist E."/>
            <person name="Lipzen A."/>
            <person name="Khouja H.-R."/>
            <person name="Murat C."/>
            <person name="Ohm R."/>
            <person name="Olson A."/>
            <person name="Spatafora J."/>
            <person name="Veneault-Fourrey C."/>
            <person name="Henrissat B."/>
            <person name="Grigoriev I."/>
            <person name="Martin F."/>
            <person name="Perotto S."/>
        </authorList>
    </citation>
    <scope>NUCLEOTIDE SEQUENCE [LARGE SCALE GENOMIC DNA]</scope>
    <source>
        <strain evidence="7 8">F</strain>
    </source>
</reference>
<keyword evidence="8" id="KW-1185">Reference proteome</keyword>
<feature type="compositionally biased region" description="Low complexity" evidence="5">
    <location>
        <begin position="469"/>
        <end position="504"/>
    </location>
</feature>
<feature type="region of interest" description="Disordered" evidence="5">
    <location>
        <begin position="156"/>
        <end position="179"/>
    </location>
</feature>
<feature type="region of interest" description="Disordered" evidence="5">
    <location>
        <begin position="307"/>
        <end position="393"/>
    </location>
</feature>
<evidence type="ECO:0000256" key="1">
    <source>
        <dbReference type="ARBA" id="ARBA00004167"/>
    </source>
</evidence>
<feature type="chain" id="PRO_5014370069" description="Extracellular membrane protein CFEM domain-containing protein" evidence="6">
    <location>
        <begin position="22"/>
        <end position="877"/>
    </location>
</feature>
<organism evidence="7 8">
    <name type="scientific">Hyaloscypha variabilis (strain UAMH 11265 / GT02V1 / F)</name>
    <name type="common">Meliniomyces variabilis</name>
    <dbReference type="NCBI Taxonomy" id="1149755"/>
    <lineage>
        <taxon>Eukaryota</taxon>
        <taxon>Fungi</taxon>
        <taxon>Dikarya</taxon>
        <taxon>Ascomycota</taxon>
        <taxon>Pezizomycotina</taxon>
        <taxon>Leotiomycetes</taxon>
        <taxon>Helotiales</taxon>
        <taxon>Hyaloscyphaceae</taxon>
        <taxon>Hyaloscypha</taxon>
        <taxon>Hyaloscypha variabilis</taxon>
    </lineage>
</organism>
<feature type="compositionally biased region" description="Polar residues" evidence="5">
    <location>
        <begin position="516"/>
        <end position="526"/>
    </location>
</feature>
<protein>
    <recommendedName>
        <fullName evidence="9">Extracellular membrane protein CFEM domain-containing protein</fullName>
    </recommendedName>
</protein>
<feature type="compositionally biased region" description="Polar residues" evidence="5">
    <location>
        <begin position="433"/>
        <end position="446"/>
    </location>
</feature>
<accession>A0A2J6S2W3</accession>
<dbReference type="GO" id="GO:0071944">
    <property type="term" value="C:cell periphery"/>
    <property type="evidence" value="ECO:0007669"/>
    <property type="project" value="UniProtKB-ARBA"/>
</dbReference>
<proteinExistence type="predicted"/>
<dbReference type="OrthoDB" id="3946741at2759"/>
<keyword evidence="3" id="KW-1133">Transmembrane helix</keyword>
<dbReference type="PANTHER" id="PTHR15549">
    <property type="entry name" value="PAIRED IMMUNOGLOBULIN-LIKE TYPE 2 RECEPTOR"/>
    <property type="match status" value="1"/>
</dbReference>
<comment type="subcellular location">
    <subcellularLocation>
        <location evidence="1">Membrane</location>
        <topology evidence="1">Single-pass membrane protein</topology>
    </subcellularLocation>
</comment>
<feature type="region of interest" description="Disordered" evidence="5">
    <location>
        <begin position="628"/>
        <end position="703"/>
    </location>
</feature>
<evidence type="ECO:0000256" key="5">
    <source>
        <dbReference type="SAM" id="MobiDB-lite"/>
    </source>
</evidence>
<feature type="compositionally biased region" description="Polar residues" evidence="5">
    <location>
        <begin position="349"/>
        <end position="368"/>
    </location>
</feature>
<dbReference type="InterPro" id="IPR051694">
    <property type="entry name" value="Immunoregulatory_rcpt-like"/>
</dbReference>